<accession>A0ABN8AGH0</accession>
<organism evidence="1 2">
    <name type="scientific">Candidatus Nitrotoga arctica</name>
    <dbReference type="NCBI Taxonomy" id="453162"/>
    <lineage>
        <taxon>Bacteria</taxon>
        <taxon>Pseudomonadati</taxon>
        <taxon>Pseudomonadota</taxon>
        <taxon>Betaproteobacteria</taxon>
        <taxon>Nitrosomonadales</taxon>
        <taxon>Gallionellaceae</taxon>
        <taxon>Candidatus Nitrotoga</taxon>
    </lineage>
</organism>
<sequence>MHMQVPGEVEILALWERGLARHPIDRALLLYAWTRPDLPSSSFPDLPLGTINRALLRLRETCFGPRIIACIDCEHCGSRMEIALDTGQLLAGINEDDSSTEFDDTPAEFEVSSLRFRVPCSRDLAAVTGERDLKAAAVKLLEQCCLEHPENIDAGFANLLAEAEAAMEELDPAAGINLSLSCEDCGHSWLVEFNIGTLLWDEIDVRARALLAEVHSLAQAYGWTEPEIFALSPQRRAAYLDMVGV</sequence>
<name>A0ABN8AGH0_9PROT</name>
<reference evidence="1 2" key="1">
    <citation type="submission" date="2021-10" db="EMBL/GenBank/DDBJ databases">
        <authorList>
            <person name="Koch H."/>
        </authorList>
    </citation>
    <scope>NUCLEOTIDE SEQUENCE [LARGE SCALE GENOMIC DNA]</scope>
    <source>
        <strain evidence="1">6680</strain>
    </source>
</reference>
<evidence type="ECO:0000313" key="2">
    <source>
        <dbReference type="Proteomes" id="UP000839052"/>
    </source>
</evidence>
<keyword evidence="2" id="KW-1185">Reference proteome</keyword>
<evidence type="ECO:0000313" key="1">
    <source>
        <dbReference type="EMBL" id="CAG9931839.1"/>
    </source>
</evidence>
<gene>
    <name evidence="1" type="ORF">NTG6680_0586</name>
</gene>
<dbReference type="Proteomes" id="UP000839052">
    <property type="component" value="Chromosome"/>
</dbReference>
<dbReference type="RefSeq" id="WP_239795884.1">
    <property type="nucleotide sequence ID" value="NZ_OU912926.1"/>
</dbReference>
<dbReference type="EMBL" id="OU912926">
    <property type="protein sequence ID" value="CAG9931839.1"/>
    <property type="molecule type" value="Genomic_DNA"/>
</dbReference>
<proteinExistence type="predicted"/>
<protein>
    <submittedName>
        <fullName evidence="1">Uncharacterized protein</fullName>
    </submittedName>
</protein>